<dbReference type="CDD" id="cd03255">
    <property type="entry name" value="ABC_MJ0796_LolCDE_FtsE"/>
    <property type="match status" value="1"/>
</dbReference>
<dbReference type="PANTHER" id="PTHR42781:SF9">
    <property type="entry name" value="AMINO ACID ABC TRANSPORTER, ATP-BINDING PROTEIN-RELATED"/>
    <property type="match status" value="1"/>
</dbReference>
<evidence type="ECO:0000313" key="8">
    <source>
        <dbReference type="EMBL" id="PIS05999.1"/>
    </source>
</evidence>
<dbReference type="PROSITE" id="PS50893">
    <property type="entry name" value="ABC_TRANSPORTER_2"/>
    <property type="match status" value="1"/>
</dbReference>
<dbReference type="InterPro" id="IPR050093">
    <property type="entry name" value="ABC_SmlMolc_Importer"/>
</dbReference>
<dbReference type="InterPro" id="IPR005286">
    <property type="entry name" value="Cell_div_FtsE"/>
</dbReference>
<dbReference type="InterPro" id="IPR027417">
    <property type="entry name" value="P-loop_NTPase"/>
</dbReference>
<evidence type="ECO:0000256" key="1">
    <source>
        <dbReference type="ARBA" id="ARBA00005417"/>
    </source>
</evidence>
<dbReference type="SUPFAM" id="SSF52540">
    <property type="entry name" value="P-loop containing nucleoside triphosphate hydrolases"/>
    <property type="match status" value="1"/>
</dbReference>
<dbReference type="GO" id="GO:0005886">
    <property type="term" value="C:plasma membrane"/>
    <property type="evidence" value="ECO:0007669"/>
    <property type="project" value="UniProtKB-SubCell"/>
</dbReference>
<feature type="domain" description="ABC transporter" evidence="7">
    <location>
        <begin position="2"/>
        <end position="228"/>
    </location>
</feature>
<keyword evidence="5 6" id="KW-0067">ATP-binding</keyword>
<dbReference type="FunFam" id="3.40.50.300:FF:000056">
    <property type="entry name" value="Cell division ATP-binding protein FtsE"/>
    <property type="match status" value="1"/>
</dbReference>
<comment type="subcellular location">
    <subcellularLocation>
        <location evidence="6">Cell membrane</location>
        <topology evidence="6">Peripheral membrane protein</topology>
        <orientation evidence="6">Cytoplasmic side</orientation>
    </subcellularLocation>
</comment>
<sequence>MIHLINISKTFEPNTVALKNINLHIEPGEFVSIVGQSGSGKTTIARLLISEIKPDSSEGKIIVGGWDITNIKSRQVPSLRRQIGVVFQDFKLLPKKTVFENVAFALEVSGATKSRINSIVPQVLKIVDLGDKLDRYPQEMSGGEKQRVAIARALIHRPKILLADEPTGNLDAINSKEIIDLLLKINEFGTTVVLVSHDKDVVNGLKKRVVTIENGEVSQDQKVGKYVI</sequence>
<dbReference type="Pfam" id="PF00005">
    <property type="entry name" value="ABC_tran"/>
    <property type="match status" value="1"/>
</dbReference>
<dbReference type="GO" id="GO:0051301">
    <property type="term" value="P:cell division"/>
    <property type="evidence" value="ECO:0007669"/>
    <property type="project" value="UniProtKB-UniRule"/>
</dbReference>
<dbReference type="PANTHER" id="PTHR42781">
    <property type="entry name" value="SPERMIDINE/PUTRESCINE IMPORT ATP-BINDING PROTEIN POTA"/>
    <property type="match status" value="1"/>
</dbReference>
<evidence type="ECO:0000256" key="3">
    <source>
        <dbReference type="ARBA" id="ARBA00022448"/>
    </source>
</evidence>
<evidence type="ECO:0000256" key="4">
    <source>
        <dbReference type="ARBA" id="ARBA00022741"/>
    </source>
</evidence>
<keyword evidence="6" id="KW-0472">Membrane</keyword>
<comment type="function">
    <text evidence="6">Part of the ABC transporter FtsEX involved in cellular division.</text>
</comment>
<dbReference type="Proteomes" id="UP000229056">
    <property type="component" value="Unassembled WGS sequence"/>
</dbReference>
<keyword evidence="6" id="KW-1003">Cell membrane</keyword>
<dbReference type="InterPro" id="IPR003593">
    <property type="entry name" value="AAA+_ATPase"/>
</dbReference>
<dbReference type="GO" id="GO:0016887">
    <property type="term" value="F:ATP hydrolysis activity"/>
    <property type="evidence" value="ECO:0007669"/>
    <property type="project" value="InterPro"/>
</dbReference>
<name>A0A2H0W3R4_9BACT</name>
<dbReference type="InterPro" id="IPR003439">
    <property type="entry name" value="ABC_transporter-like_ATP-bd"/>
</dbReference>
<dbReference type="GO" id="GO:0005524">
    <property type="term" value="F:ATP binding"/>
    <property type="evidence" value="ECO:0007669"/>
    <property type="project" value="UniProtKB-UniRule"/>
</dbReference>
<reference evidence="9" key="1">
    <citation type="submission" date="2017-09" db="EMBL/GenBank/DDBJ databases">
        <title>Depth-based differentiation of microbial function through sediment-hosted aquifers and enrichment of novel symbionts in the deep terrestrial subsurface.</title>
        <authorList>
            <person name="Probst A.J."/>
            <person name="Ladd B."/>
            <person name="Jarett J.K."/>
            <person name="Geller-Mcgrath D.E."/>
            <person name="Sieber C.M.K."/>
            <person name="Emerson J.B."/>
            <person name="Anantharaman K."/>
            <person name="Thomas B.C."/>
            <person name="Malmstrom R."/>
            <person name="Stieglmeier M."/>
            <person name="Klingl A."/>
            <person name="Woyke T."/>
            <person name="Ryan C.M."/>
            <person name="Banfield J.F."/>
        </authorList>
    </citation>
    <scope>NUCLEOTIDE SEQUENCE [LARGE SCALE GENOMIC DNA]</scope>
</reference>
<evidence type="ECO:0000256" key="5">
    <source>
        <dbReference type="ARBA" id="ARBA00022840"/>
    </source>
</evidence>
<comment type="similarity">
    <text evidence="1 6">Belongs to the ABC transporter superfamily.</text>
</comment>
<gene>
    <name evidence="6 8" type="primary">ftsE</name>
    <name evidence="8" type="ORF">COT80_04505</name>
</gene>
<keyword evidence="4 6" id="KW-0547">Nucleotide-binding</keyword>
<dbReference type="AlphaFoldDB" id="A0A2H0W3R4"/>
<keyword evidence="6 8" id="KW-0132">Cell division</keyword>
<evidence type="ECO:0000256" key="6">
    <source>
        <dbReference type="RuleBase" id="RU365094"/>
    </source>
</evidence>
<keyword evidence="3" id="KW-0813">Transport</keyword>
<dbReference type="EMBL" id="PEZY01000012">
    <property type="protein sequence ID" value="PIS05999.1"/>
    <property type="molecule type" value="Genomic_DNA"/>
</dbReference>
<evidence type="ECO:0000256" key="2">
    <source>
        <dbReference type="ARBA" id="ARBA00020019"/>
    </source>
</evidence>
<comment type="caution">
    <text evidence="8">The sequence shown here is derived from an EMBL/GenBank/DDBJ whole genome shotgun (WGS) entry which is preliminary data.</text>
</comment>
<accession>A0A2H0W3R4</accession>
<protein>
    <recommendedName>
        <fullName evidence="2 6">Cell division ATP-binding protein FtsE</fullName>
    </recommendedName>
</protein>
<dbReference type="InterPro" id="IPR017911">
    <property type="entry name" value="MacB-like_ATP-bd"/>
</dbReference>
<keyword evidence="6" id="KW-0131">Cell cycle</keyword>
<dbReference type="SMART" id="SM00382">
    <property type="entry name" value="AAA"/>
    <property type="match status" value="1"/>
</dbReference>
<evidence type="ECO:0000313" key="9">
    <source>
        <dbReference type="Proteomes" id="UP000229056"/>
    </source>
</evidence>
<dbReference type="InterPro" id="IPR017871">
    <property type="entry name" value="ABC_transporter-like_CS"/>
</dbReference>
<dbReference type="NCBIfam" id="TIGR02673">
    <property type="entry name" value="FtsE"/>
    <property type="match status" value="1"/>
</dbReference>
<comment type="subunit">
    <text evidence="6">Homodimer. Forms a membrane-associated complex with FtsX.</text>
</comment>
<dbReference type="PROSITE" id="PS00211">
    <property type="entry name" value="ABC_TRANSPORTER_1"/>
    <property type="match status" value="1"/>
</dbReference>
<dbReference type="Gene3D" id="3.40.50.300">
    <property type="entry name" value="P-loop containing nucleotide triphosphate hydrolases"/>
    <property type="match status" value="1"/>
</dbReference>
<evidence type="ECO:0000259" key="7">
    <source>
        <dbReference type="PROSITE" id="PS50893"/>
    </source>
</evidence>
<proteinExistence type="inferred from homology"/>
<organism evidence="8 9">
    <name type="scientific">Candidatus Buchananbacteria bacterium CG10_big_fil_rev_8_21_14_0_10_33_19</name>
    <dbReference type="NCBI Taxonomy" id="1974525"/>
    <lineage>
        <taxon>Bacteria</taxon>
        <taxon>Candidatus Buchananiibacteriota</taxon>
    </lineage>
</organism>